<sequence>MDPSNTIYCYLHIGGELVRDEHGNVEYIGGRREGLSLERSMTYNDFVSRLCGKMNINIVGPTFSYTLPFDLYALQPLKNDEDLTNMFQFSDRFARVYICIASIVEDDETIENEGQRLNETIVGSNSPVPYSARDVDIIMQSRGFHQRCAESHVGPLESSHFESAILGSGHTFSTANDFRDAIYLMSVGGRFRYKFKRNCLKHMTVICVVEGCPWKVTARAVGRTKIVQVHTFRNEHNHSLEDVLVSEPAVRCNRATTMIDDVIRSNPDYLPRQICKDFRRQYGMQLNYCQAWNLKEKAKERIHGVPQCSYKLLPWLCTRLIETNPGTIAEYRCSDDGHFMQLFVALSVSIHGFQMGCRPIISIDSSHMSGPYKGALFSASSYDADDGMFPLAYGLFSSENYEDWLWFLEKLKMVIGEREVIIISDRHQGIIRSVSEVFGSENHAHCYRHIKENFSSFLTKLNSKGRKGKENALQMLDSIAYARLDCDYEVAVDTLRTFNHDLAKWVEENNPQHWAMSKFKKMRWDKMTSNLAEFFNSWLRHERHHNICVFFIEHMDKLGSLLVEHKNGLIKWNGCIGPKTEEKIALNIAKGENYITYLHLGSSMKVSNGKAFLEVDLMERTCTCKAWQMSGIPCDHACAAIRRMGFDVSDYVDDWYKYNLQEKIYSGSMRTLVTHDMPRIDEDRTVRDALGHTYPFLNPPTTKRPPGRPRKRRIESQFMSKKMVHCSRCNQPGHNRATCNNPLP</sequence>
<keyword evidence="2 4" id="KW-0863">Zinc-finger</keyword>
<evidence type="ECO:0000313" key="7">
    <source>
        <dbReference type="Proteomes" id="UP001168098"/>
    </source>
</evidence>
<evidence type="ECO:0000313" key="6">
    <source>
        <dbReference type="EMBL" id="KAJ9676084.1"/>
    </source>
</evidence>
<dbReference type="InterPro" id="IPR007527">
    <property type="entry name" value="Znf_SWIM"/>
</dbReference>
<feature type="domain" description="SWIM-type" evidence="5">
    <location>
        <begin position="613"/>
        <end position="645"/>
    </location>
</feature>
<dbReference type="AlphaFoldDB" id="A0AA38YT09"/>
<dbReference type="InterPro" id="IPR004332">
    <property type="entry name" value="Transposase_MuDR"/>
</dbReference>
<evidence type="ECO:0000256" key="1">
    <source>
        <dbReference type="ARBA" id="ARBA00022723"/>
    </source>
</evidence>
<dbReference type="InterPro" id="IPR018289">
    <property type="entry name" value="MULE_transposase_dom"/>
</dbReference>
<dbReference type="SMART" id="SM00575">
    <property type="entry name" value="ZnF_PMZ"/>
    <property type="match status" value="1"/>
</dbReference>
<name>A0AA38YT09_VITRO</name>
<dbReference type="Pfam" id="PF03108">
    <property type="entry name" value="DBD_Tnp_Mut"/>
    <property type="match status" value="1"/>
</dbReference>
<dbReference type="EMBL" id="JARBHA010000018">
    <property type="protein sequence ID" value="KAJ9676084.1"/>
    <property type="molecule type" value="Genomic_DNA"/>
</dbReference>
<keyword evidence="3" id="KW-0862">Zinc</keyword>
<dbReference type="PANTHER" id="PTHR31973:SF157">
    <property type="entry name" value="SWIM-TYPE DOMAIN-CONTAINING PROTEIN"/>
    <property type="match status" value="1"/>
</dbReference>
<dbReference type="InterPro" id="IPR006564">
    <property type="entry name" value="Znf_PMZ"/>
</dbReference>
<dbReference type="Proteomes" id="UP001168098">
    <property type="component" value="Unassembled WGS sequence"/>
</dbReference>
<proteinExistence type="predicted"/>
<accession>A0AA38YT09</accession>
<evidence type="ECO:0000256" key="4">
    <source>
        <dbReference type="PROSITE-ProRule" id="PRU00325"/>
    </source>
</evidence>
<organism evidence="6 7">
    <name type="scientific">Vitis rotundifolia</name>
    <name type="common">Muscadine grape</name>
    <dbReference type="NCBI Taxonomy" id="103349"/>
    <lineage>
        <taxon>Eukaryota</taxon>
        <taxon>Viridiplantae</taxon>
        <taxon>Streptophyta</taxon>
        <taxon>Embryophyta</taxon>
        <taxon>Tracheophyta</taxon>
        <taxon>Spermatophyta</taxon>
        <taxon>Magnoliopsida</taxon>
        <taxon>eudicotyledons</taxon>
        <taxon>Gunneridae</taxon>
        <taxon>Pentapetalae</taxon>
        <taxon>rosids</taxon>
        <taxon>Vitales</taxon>
        <taxon>Vitaceae</taxon>
        <taxon>Viteae</taxon>
        <taxon>Vitis</taxon>
    </lineage>
</organism>
<dbReference type="PROSITE" id="PS50966">
    <property type="entry name" value="ZF_SWIM"/>
    <property type="match status" value="1"/>
</dbReference>
<keyword evidence="7" id="KW-1185">Reference proteome</keyword>
<dbReference type="PANTHER" id="PTHR31973">
    <property type="entry name" value="POLYPROTEIN, PUTATIVE-RELATED"/>
    <property type="match status" value="1"/>
</dbReference>
<dbReference type="CDD" id="cd06410">
    <property type="entry name" value="PB1_UP2"/>
    <property type="match status" value="1"/>
</dbReference>
<dbReference type="Pfam" id="PF04434">
    <property type="entry name" value="SWIM"/>
    <property type="match status" value="1"/>
</dbReference>
<dbReference type="Pfam" id="PF10551">
    <property type="entry name" value="MULE"/>
    <property type="match status" value="1"/>
</dbReference>
<evidence type="ECO:0000256" key="2">
    <source>
        <dbReference type="ARBA" id="ARBA00022771"/>
    </source>
</evidence>
<gene>
    <name evidence="6" type="ORF">PVL29_024870</name>
</gene>
<dbReference type="GO" id="GO:0008270">
    <property type="term" value="F:zinc ion binding"/>
    <property type="evidence" value="ECO:0007669"/>
    <property type="project" value="UniProtKB-KW"/>
</dbReference>
<evidence type="ECO:0000256" key="3">
    <source>
        <dbReference type="ARBA" id="ARBA00022833"/>
    </source>
</evidence>
<evidence type="ECO:0000259" key="5">
    <source>
        <dbReference type="PROSITE" id="PS50966"/>
    </source>
</evidence>
<keyword evidence="1" id="KW-0479">Metal-binding</keyword>
<reference evidence="6 7" key="1">
    <citation type="journal article" date="2023" name="BMC Biotechnol.">
        <title>Vitis rotundifolia cv Carlos genome sequencing.</title>
        <authorList>
            <person name="Huff M."/>
            <person name="Hulse-Kemp A."/>
            <person name="Scheffler B."/>
            <person name="Youngblood R."/>
            <person name="Simpson S."/>
            <person name="Babiker E."/>
            <person name="Staton M."/>
        </authorList>
    </citation>
    <scope>NUCLEOTIDE SEQUENCE [LARGE SCALE GENOMIC DNA]</scope>
    <source>
        <tissue evidence="6">Leaf</tissue>
    </source>
</reference>
<protein>
    <recommendedName>
        <fullName evidence="5">SWIM-type domain-containing protein</fullName>
    </recommendedName>
</protein>
<comment type="caution">
    <text evidence="6">The sequence shown here is derived from an EMBL/GenBank/DDBJ whole genome shotgun (WGS) entry which is preliminary data.</text>
</comment>